<dbReference type="PANTHER" id="PTHR30204:SF93">
    <property type="entry name" value="HTH MERR-TYPE DOMAIN-CONTAINING PROTEIN"/>
    <property type="match status" value="1"/>
</dbReference>
<dbReference type="PROSITE" id="PS50937">
    <property type="entry name" value="HTH_MERR_2"/>
    <property type="match status" value="1"/>
</dbReference>
<organism evidence="4 5">
    <name type="scientific">Brachybacterium kimchii</name>
    <dbReference type="NCBI Taxonomy" id="2942909"/>
    <lineage>
        <taxon>Bacteria</taxon>
        <taxon>Bacillati</taxon>
        <taxon>Actinomycetota</taxon>
        <taxon>Actinomycetes</taxon>
        <taxon>Micrococcales</taxon>
        <taxon>Dermabacteraceae</taxon>
        <taxon>Brachybacterium</taxon>
    </lineage>
</organism>
<dbReference type="Gene3D" id="1.10.1660.10">
    <property type="match status" value="1"/>
</dbReference>
<dbReference type="Pfam" id="PF13411">
    <property type="entry name" value="MerR_1"/>
    <property type="match status" value="1"/>
</dbReference>
<accession>A0ABY4N2T8</accession>
<dbReference type="CDD" id="cd00592">
    <property type="entry name" value="HTH_MerR-like"/>
    <property type="match status" value="1"/>
</dbReference>
<gene>
    <name evidence="4" type="ORF">M4486_14780</name>
</gene>
<name>A0ABY4N2T8_9MICO</name>
<dbReference type="InterPro" id="IPR009061">
    <property type="entry name" value="DNA-bd_dom_put_sf"/>
</dbReference>
<evidence type="ECO:0000313" key="5">
    <source>
        <dbReference type="Proteomes" id="UP001055868"/>
    </source>
</evidence>
<keyword evidence="5" id="KW-1185">Reference proteome</keyword>
<dbReference type="EMBL" id="CP097218">
    <property type="protein sequence ID" value="UQN28878.1"/>
    <property type="molecule type" value="Genomic_DNA"/>
</dbReference>
<dbReference type="InterPro" id="IPR000551">
    <property type="entry name" value="MerR-type_HTH_dom"/>
</dbReference>
<sequence>MPWSTRQLADLAGTTVNTVRHYHQAGLLPEPERRSNGYKQYTVPHLVRLLRIRRLVDLGVPLARIDSIDDPAQGDDATSGVGHGGDGGESSVSTTLRELDEELRSRISQLEEARTQIAALLAGGAPAHTPPGFESVSAGMSEADRSLIQIYAELYRPEALADVRSMVEASDETSRLFDELPSDADEASRQRLAEDLLPRLQAQVEAHPWLRDPAPQYQKSRSETRNALRDALHEIYNDAQLDVIARVERLAEHQTP</sequence>
<dbReference type="Proteomes" id="UP001055868">
    <property type="component" value="Chromosome"/>
</dbReference>
<evidence type="ECO:0000256" key="2">
    <source>
        <dbReference type="SAM" id="MobiDB-lite"/>
    </source>
</evidence>
<dbReference type="RefSeq" id="WP_249478011.1">
    <property type="nucleotide sequence ID" value="NZ_CP097218.1"/>
</dbReference>
<dbReference type="PANTHER" id="PTHR30204">
    <property type="entry name" value="REDOX-CYCLING DRUG-SENSING TRANSCRIPTIONAL ACTIVATOR SOXR"/>
    <property type="match status" value="1"/>
</dbReference>
<feature type="domain" description="HTH merR-type" evidence="3">
    <location>
        <begin position="1"/>
        <end position="71"/>
    </location>
</feature>
<evidence type="ECO:0000313" key="4">
    <source>
        <dbReference type="EMBL" id="UQN28878.1"/>
    </source>
</evidence>
<keyword evidence="1" id="KW-0238">DNA-binding</keyword>
<dbReference type="SUPFAM" id="SSF46955">
    <property type="entry name" value="Putative DNA-binding domain"/>
    <property type="match status" value="1"/>
</dbReference>
<dbReference type="InterPro" id="IPR047057">
    <property type="entry name" value="MerR_fam"/>
</dbReference>
<proteinExistence type="predicted"/>
<reference evidence="4" key="1">
    <citation type="submission" date="2022-05" db="EMBL/GenBank/DDBJ databases">
        <title>Genomic analysis of Brachybacterium sp. CBA3104.</title>
        <authorList>
            <person name="Roh S.W."/>
            <person name="Kim Y.B."/>
            <person name="Kim Y."/>
        </authorList>
    </citation>
    <scope>NUCLEOTIDE SEQUENCE</scope>
    <source>
        <strain evidence="4">CBA3104</strain>
    </source>
</reference>
<evidence type="ECO:0000259" key="3">
    <source>
        <dbReference type="PROSITE" id="PS50937"/>
    </source>
</evidence>
<feature type="region of interest" description="Disordered" evidence="2">
    <location>
        <begin position="67"/>
        <end position="93"/>
    </location>
</feature>
<protein>
    <submittedName>
        <fullName evidence="4">MerR family transcriptional regulator</fullName>
    </submittedName>
</protein>
<dbReference type="SMART" id="SM00422">
    <property type="entry name" value="HTH_MERR"/>
    <property type="match status" value="1"/>
</dbReference>
<evidence type="ECO:0000256" key="1">
    <source>
        <dbReference type="ARBA" id="ARBA00023125"/>
    </source>
</evidence>